<dbReference type="InterPro" id="IPR001706">
    <property type="entry name" value="Ribosomal_bL35"/>
</dbReference>
<organism evidence="8 10">
    <name type="scientific">Methylacidiphilum kamchatkense Kam1</name>
    <dbReference type="NCBI Taxonomy" id="1202785"/>
    <lineage>
        <taxon>Bacteria</taxon>
        <taxon>Pseudomonadati</taxon>
        <taxon>Verrucomicrobiota</taxon>
        <taxon>Methylacidiphilae</taxon>
        <taxon>Methylacidiphilales</taxon>
        <taxon>Methylacidiphilaceae</taxon>
        <taxon>Methylacidiphilum (ex Ratnadevi et al. 2023)</taxon>
    </lineage>
</organism>
<dbReference type="SUPFAM" id="SSF143034">
    <property type="entry name" value="L35p-like"/>
    <property type="match status" value="1"/>
</dbReference>
<dbReference type="STRING" id="1202785.A946_09270"/>
<accession>A0A0C1V331</accession>
<evidence type="ECO:0000256" key="2">
    <source>
        <dbReference type="ARBA" id="ARBA00022980"/>
    </source>
</evidence>
<evidence type="ECO:0000256" key="6">
    <source>
        <dbReference type="RuleBase" id="RU000568"/>
    </source>
</evidence>
<dbReference type="GO" id="GO:0006412">
    <property type="term" value="P:translation"/>
    <property type="evidence" value="ECO:0007669"/>
    <property type="project" value="UniProtKB-UniRule"/>
</dbReference>
<dbReference type="InterPro" id="IPR037229">
    <property type="entry name" value="Ribosomal_bL35_sf"/>
</dbReference>
<name>A0A0C1V331_9BACT</name>
<dbReference type="PANTHER" id="PTHR33343:SF1">
    <property type="entry name" value="LARGE RIBOSOMAL SUBUNIT PROTEIN BL35M"/>
    <property type="match status" value="1"/>
</dbReference>
<dbReference type="PRINTS" id="PR00064">
    <property type="entry name" value="RIBOSOMALL35"/>
</dbReference>
<dbReference type="Proteomes" id="UP000315925">
    <property type="component" value="Chromosome"/>
</dbReference>
<reference evidence="7 9" key="1">
    <citation type="submission" date="2014-08" db="EMBL/GenBank/DDBJ databases">
        <title>Methylacidiphilum kamchatkense strain Kam1 draft genome sequence.</title>
        <authorList>
            <person name="Birkeland N.-K."/>
            <person name="Erikstad H.A."/>
        </authorList>
    </citation>
    <scope>NUCLEOTIDE SEQUENCE [LARGE SCALE GENOMIC DNA]</scope>
    <source>
        <strain evidence="7 9">Kam1</strain>
    </source>
</reference>
<dbReference type="PROSITE" id="PS00936">
    <property type="entry name" value="RIBOSOMAL_L35"/>
    <property type="match status" value="1"/>
</dbReference>
<dbReference type="Proteomes" id="UP000031594">
    <property type="component" value="Unassembled WGS sequence"/>
</dbReference>
<dbReference type="RefSeq" id="WP_039721944.1">
    <property type="nucleotide sequence ID" value="NZ_CP037899.1"/>
</dbReference>
<dbReference type="InterPro" id="IPR021137">
    <property type="entry name" value="Ribosomal_bL35-like"/>
</dbReference>
<comment type="similarity">
    <text evidence="1 5 6">Belongs to the bacterial ribosomal protein bL35 family.</text>
</comment>
<keyword evidence="9" id="KW-1185">Reference proteome</keyword>
<evidence type="ECO:0000313" key="7">
    <source>
        <dbReference type="EMBL" id="KIE58090.1"/>
    </source>
</evidence>
<dbReference type="GO" id="GO:0003735">
    <property type="term" value="F:structural constituent of ribosome"/>
    <property type="evidence" value="ECO:0007669"/>
    <property type="project" value="InterPro"/>
</dbReference>
<dbReference type="EMBL" id="CP037899">
    <property type="protein sequence ID" value="QDQ41594.1"/>
    <property type="molecule type" value="Genomic_DNA"/>
</dbReference>
<reference evidence="8" key="2">
    <citation type="journal article" date="2019" name="BMC Genomics">
        <title>Complete genome sequence analysis of the thermoacidophilic verrucomicrobial methanotroph 'Candidatus Methylacidiphilum kamchatkense' strain Kam1 and comparison with its closest relatives.</title>
        <authorList>
            <person name="Kruse T."/>
            <person name="Ratnadevi C.M."/>
            <person name="Erikstad H.A."/>
            <person name="Birkeland N.K."/>
        </authorList>
    </citation>
    <scope>NUCLEOTIDE SEQUENCE</scope>
    <source>
        <strain evidence="8">Kam1</strain>
    </source>
</reference>
<dbReference type="OrthoDB" id="47476at2"/>
<dbReference type="GO" id="GO:0015934">
    <property type="term" value="C:large ribosomal subunit"/>
    <property type="evidence" value="ECO:0007669"/>
    <property type="project" value="TreeGrafter"/>
</dbReference>
<dbReference type="HAMAP" id="MF_00514">
    <property type="entry name" value="Ribosomal_bL35"/>
    <property type="match status" value="1"/>
</dbReference>
<dbReference type="KEGG" id="mkc:kam1_341"/>
<dbReference type="NCBIfam" id="TIGR00001">
    <property type="entry name" value="rpmI_bact"/>
    <property type="match status" value="1"/>
</dbReference>
<keyword evidence="3 5" id="KW-0687">Ribonucleoprotein</keyword>
<dbReference type="AlphaFoldDB" id="A0A0C1V331"/>
<dbReference type="EMBL" id="JQNX01000007">
    <property type="protein sequence ID" value="KIE58090.1"/>
    <property type="molecule type" value="Genomic_DNA"/>
</dbReference>
<reference evidence="10" key="3">
    <citation type="submission" date="2019-03" db="EMBL/GenBank/DDBJ databases">
        <title>Complete genome of Methylacidiphilum kamchatkense Kam1.</title>
        <authorList>
            <person name="Kruse T."/>
            <person name="Murarilal Ratnadevi C."/>
            <person name="Erikstad H.-A."/>
            <person name="Birkeland N.-K."/>
        </authorList>
    </citation>
    <scope>NUCLEOTIDE SEQUENCE [LARGE SCALE GENOMIC DNA]</scope>
    <source>
        <strain evidence="10">kam1</strain>
    </source>
</reference>
<evidence type="ECO:0000313" key="9">
    <source>
        <dbReference type="Proteomes" id="UP000031594"/>
    </source>
</evidence>
<dbReference type="Pfam" id="PF01632">
    <property type="entry name" value="Ribosomal_L35p"/>
    <property type="match status" value="1"/>
</dbReference>
<evidence type="ECO:0000256" key="5">
    <source>
        <dbReference type="HAMAP-Rule" id="MF_00514"/>
    </source>
</evidence>
<dbReference type="PANTHER" id="PTHR33343">
    <property type="entry name" value="54S RIBOSOMAL PROTEIN BL35M"/>
    <property type="match status" value="1"/>
</dbReference>
<dbReference type="Gene3D" id="4.10.410.60">
    <property type="match status" value="1"/>
</dbReference>
<gene>
    <name evidence="5" type="primary">rpmI</name>
    <name evidence="7" type="ORF">A946_09270</name>
    <name evidence="8" type="ORF">kam1_341</name>
</gene>
<proteinExistence type="inferred from homology"/>
<evidence type="ECO:0000256" key="1">
    <source>
        <dbReference type="ARBA" id="ARBA00006598"/>
    </source>
</evidence>
<evidence type="ECO:0000256" key="4">
    <source>
        <dbReference type="ARBA" id="ARBA00071664"/>
    </source>
</evidence>
<protein>
    <recommendedName>
        <fullName evidence="4 5">Large ribosomal subunit protein bL35</fullName>
    </recommendedName>
</protein>
<evidence type="ECO:0000313" key="10">
    <source>
        <dbReference type="Proteomes" id="UP000315925"/>
    </source>
</evidence>
<evidence type="ECO:0000313" key="8">
    <source>
        <dbReference type="EMBL" id="QDQ41594.1"/>
    </source>
</evidence>
<dbReference type="InterPro" id="IPR018265">
    <property type="entry name" value="Ribosomal_bL35_CS"/>
</dbReference>
<dbReference type="FunFam" id="4.10.410.60:FF:000001">
    <property type="entry name" value="50S ribosomal protein L35"/>
    <property type="match status" value="1"/>
</dbReference>
<evidence type="ECO:0000256" key="3">
    <source>
        <dbReference type="ARBA" id="ARBA00023274"/>
    </source>
</evidence>
<keyword evidence="2 5" id="KW-0689">Ribosomal protein</keyword>
<sequence length="71" mass="8238">MPKPIARRKTKKSVAKRFKVSANGKILYYGAGRRHLASSKNRKRMRRIGSVRLVDSSDQKRIEESLPFSHR</sequence>